<protein>
    <submittedName>
        <fullName evidence="3">Aspartate/glutamate racemase family protein</fullName>
    </submittedName>
</protein>
<keyword evidence="2" id="KW-0413">Isomerase</keyword>
<dbReference type="InterPro" id="IPR015942">
    <property type="entry name" value="Asp/Glu/hydantoin_racemase"/>
</dbReference>
<evidence type="ECO:0000313" key="3">
    <source>
        <dbReference type="EMBL" id="WZC50086.1"/>
    </source>
</evidence>
<proteinExistence type="inferred from homology"/>
<accession>A0ABZ2VBC7</accession>
<dbReference type="SUPFAM" id="SSF53681">
    <property type="entry name" value="Aspartate/glutamate racemase"/>
    <property type="match status" value="2"/>
</dbReference>
<dbReference type="InterPro" id="IPR018187">
    <property type="entry name" value="Asp/Glu_racemase_AS_1"/>
</dbReference>
<dbReference type="PANTHER" id="PTHR21198:SF7">
    <property type="entry name" value="ASPARTATE-GLUTAMATE RACEMASE FAMILY"/>
    <property type="match status" value="1"/>
</dbReference>
<sequence length="247" mass="25718">MTRCAIGILGGMGPQATILLQERLLRAIPATDDADHIPLLIDMNPQVPSRIKWLIEGRGADPAPALVAMGRRLETAGAAALAMPCNTAHAFADDIDAATGIPFLNMPQLAAGFVASKVPEGSAIGILASPATQKTELFKSVLAPHGLTALYPEDDAPLLAAIKQIKASGPSSYHQTLLNQAADTLVQRGAVAILVGCSEFSLLSDQITASVPVIDTMNVLTQQLVDFANIYSGNPPEQVPSSSSASF</sequence>
<evidence type="ECO:0000313" key="4">
    <source>
        <dbReference type="Proteomes" id="UP001440612"/>
    </source>
</evidence>
<dbReference type="Pfam" id="PF01177">
    <property type="entry name" value="Asp_Glu_race"/>
    <property type="match status" value="1"/>
</dbReference>
<keyword evidence="4" id="KW-1185">Reference proteome</keyword>
<gene>
    <name evidence="3" type="ORF">AABB29_05420</name>
</gene>
<dbReference type="Gene3D" id="3.40.50.1860">
    <property type="match status" value="2"/>
</dbReference>
<evidence type="ECO:0000256" key="2">
    <source>
        <dbReference type="ARBA" id="ARBA00023235"/>
    </source>
</evidence>
<reference evidence="4" key="1">
    <citation type="submission" date="2024-04" db="EMBL/GenBank/DDBJ databases">
        <title>Phylogenomic analyses of a clade within the roseobacter group suggest taxonomic reassignments of species of the genera Aestuariivita, Citreicella, Loktanella, Nautella, Pelagibaca, Ruegeria, Thalassobius, Thiobacimonas and Tropicibacter, and the proposal o.</title>
        <authorList>
            <person name="Jeon C.O."/>
        </authorList>
    </citation>
    <scope>NUCLEOTIDE SEQUENCE [LARGE SCALE GENOMIC DNA]</scope>
    <source>
        <strain evidence="4">BS5-3</strain>
    </source>
</reference>
<name>A0ABZ2VBC7_9RHOB</name>
<dbReference type="PANTHER" id="PTHR21198">
    <property type="entry name" value="GLUTAMATE RACEMASE"/>
    <property type="match status" value="1"/>
</dbReference>
<comment type="similarity">
    <text evidence="1">Belongs to the aspartate/glutamate racemases family.</text>
</comment>
<dbReference type="InterPro" id="IPR004380">
    <property type="entry name" value="Asp_race"/>
</dbReference>
<dbReference type="Proteomes" id="UP001440612">
    <property type="component" value="Chromosome"/>
</dbReference>
<dbReference type="NCBIfam" id="TIGR00035">
    <property type="entry name" value="asp_race"/>
    <property type="match status" value="1"/>
</dbReference>
<organism evidence="3 4">
    <name type="scientific">Yoonia phaeophyticola</name>
    <dbReference type="NCBI Taxonomy" id="3137369"/>
    <lineage>
        <taxon>Bacteria</taxon>
        <taxon>Pseudomonadati</taxon>
        <taxon>Pseudomonadota</taxon>
        <taxon>Alphaproteobacteria</taxon>
        <taxon>Rhodobacterales</taxon>
        <taxon>Paracoccaceae</taxon>
        <taxon>Yoonia</taxon>
    </lineage>
</organism>
<dbReference type="InterPro" id="IPR001920">
    <property type="entry name" value="Asp/Glu_race"/>
</dbReference>
<dbReference type="EMBL" id="CP150951">
    <property type="protein sequence ID" value="WZC50086.1"/>
    <property type="molecule type" value="Genomic_DNA"/>
</dbReference>
<evidence type="ECO:0000256" key="1">
    <source>
        <dbReference type="ARBA" id="ARBA00007847"/>
    </source>
</evidence>
<dbReference type="PROSITE" id="PS00923">
    <property type="entry name" value="ASP_GLU_RACEMASE_1"/>
    <property type="match status" value="1"/>
</dbReference>
<dbReference type="RefSeq" id="WP_341368196.1">
    <property type="nucleotide sequence ID" value="NZ_CP150951.2"/>
</dbReference>